<reference evidence="1" key="1">
    <citation type="submission" date="2019-08" db="EMBL/GenBank/DDBJ databases">
        <authorList>
            <person name="Kucharzyk K."/>
            <person name="Murdoch R.W."/>
            <person name="Higgins S."/>
            <person name="Loffler F."/>
        </authorList>
    </citation>
    <scope>NUCLEOTIDE SEQUENCE</scope>
</reference>
<sequence>MFNLLGPREVTDMYKTVNSLFKFYENTEVCKVADSSCAFCTYWIFLSYCSPRIRLKLFDAERHLSLVSVKCQYNCLNLISYLKEILSAAQVE</sequence>
<gene>
    <name evidence="1" type="ORF">SDC9_204510</name>
</gene>
<organism evidence="1">
    <name type="scientific">bioreactor metagenome</name>
    <dbReference type="NCBI Taxonomy" id="1076179"/>
    <lineage>
        <taxon>unclassified sequences</taxon>
        <taxon>metagenomes</taxon>
        <taxon>ecological metagenomes</taxon>
    </lineage>
</organism>
<protein>
    <submittedName>
        <fullName evidence="1">Uncharacterized protein</fullName>
    </submittedName>
</protein>
<dbReference type="EMBL" id="VSSQ01127610">
    <property type="protein sequence ID" value="MPN56817.1"/>
    <property type="molecule type" value="Genomic_DNA"/>
</dbReference>
<proteinExistence type="predicted"/>
<comment type="caution">
    <text evidence="1">The sequence shown here is derived from an EMBL/GenBank/DDBJ whole genome shotgun (WGS) entry which is preliminary data.</text>
</comment>
<dbReference type="AlphaFoldDB" id="A0A645J091"/>
<accession>A0A645J091</accession>
<evidence type="ECO:0000313" key="1">
    <source>
        <dbReference type="EMBL" id="MPN56817.1"/>
    </source>
</evidence>
<name>A0A645J091_9ZZZZ</name>